<accession>A0A7L9TZI6</accession>
<feature type="domain" description="N-acetyltransferase" evidence="1">
    <location>
        <begin position="17"/>
        <end position="172"/>
    </location>
</feature>
<dbReference type="SUPFAM" id="SSF55729">
    <property type="entry name" value="Acyl-CoA N-acyltransferases (Nat)"/>
    <property type="match status" value="1"/>
</dbReference>
<dbReference type="InterPro" id="IPR000182">
    <property type="entry name" value="GNAT_dom"/>
</dbReference>
<dbReference type="AlphaFoldDB" id="A0A7L9TZI6"/>
<proteinExistence type="predicted"/>
<dbReference type="EMBL" id="CP062941">
    <property type="protein sequence ID" value="QOL48184.1"/>
    <property type="molecule type" value="Genomic_DNA"/>
</dbReference>
<keyword evidence="3" id="KW-1185">Reference proteome</keyword>
<dbReference type="PANTHER" id="PTHR43792:SF1">
    <property type="entry name" value="N-ACETYLTRANSFERASE DOMAIN-CONTAINING PROTEIN"/>
    <property type="match status" value="1"/>
</dbReference>
<dbReference type="InterPro" id="IPR016181">
    <property type="entry name" value="Acyl_CoA_acyltransferase"/>
</dbReference>
<evidence type="ECO:0000313" key="2">
    <source>
        <dbReference type="EMBL" id="QOL48184.1"/>
    </source>
</evidence>
<dbReference type="Pfam" id="PF13302">
    <property type="entry name" value="Acetyltransf_3"/>
    <property type="match status" value="1"/>
</dbReference>
<gene>
    <name evidence="2" type="ORF">LPB04_14410</name>
</gene>
<dbReference type="PANTHER" id="PTHR43792">
    <property type="entry name" value="GNAT FAMILY, PUTATIVE (AFU_ORTHOLOGUE AFUA_3G00765)-RELATED-RELATED"/>
    <property type="match status" value="1"/>
</dbReference>
<dbReference type="KEGG" id="mlir:LPB04_14410"/>
<evidence type="ECO:0000259" key="1">
    <source>
        <dbReference type="PROSITE" id="PS51186"/>
    </source>
</evidence>
<name>A0A7L9TZI6_9BURK</name>
<dbReference type="GO" id="GO:0016747">
    <property type="term" value="F:acyltransferase activity, transferring groups other than amino-acyl groups"/>
    <property type="evidence" value="ECO:0007669"/>
    <property type="project" value="InterPro"/>
</dbReference>
<dbReference type="InterPro" id="IPR051531">
    <property type="entry name" value="N-acetyltransferase"/>
</dbReference>
<dbReference type="Gene3D" id="3.40.630.30">
    <property type="match status" value="1"/>
</dbReference>
<sequence length="184" mass="20294">MNSEFITSVPTLHTKRLVLREYRRADFDAFAAHCADPVSSAHLVPAARQAAWRIFCSQAGLWLIHGAGWWAVEEKETGQLIGTVGAFFREDSTVMELGWNTYRAFWGQGFANEAAAAALNHAFEIRREPKVRALISSANEASLRVAGRLGLTHEAETEIYGKAVGIYTRERTFAPVTMARGPAA</sequence>
<dbReference type="Proteomes" id="UP000593875">
    <property type="component" value="Chromosome"/>
</dbReference>
<dbReference type="PROSITE" id="PS51186">
    <property type="entry name" value="GNAT"/>
    <property type="match status" value="1"/>
</dbReference>
<evidence type="ECO:0000313" key="3">
    <source>
        <dbReference type="Proteomes" id="UP000593875"/>
    </source>
</evidence>
<protein>
    <submittedName>
        <fullName evidence="2">GNAT family N-acetyltransferase</fullName>
    </submittedName>
</protein>
<dbReference type="RefSeq" id="WP_193685230.1">
    <property type="nucleotide sequence ID" value="NZ_CP062941.1"/>
</dbReference>
<keyword evidence="2" id="KW-0808">Transferase</keyword>
<reference evidence="2 3" key="1">
    <citation type="submission" date="2020-10" db="EMBL/GenBank/DDBJ databases">
        <title>Genome sequencing of Massilia sp. LPB0304.</title>
        <authorList>
            <person name="Kim J."/>
        </authorList>
    </citation>
    <scope>NUCLEOTIDE SEQUENCE [LARGE SCALE GENOMIC DNA]</scope>
    <source>
        <strain evidence="2 3">LPB0304</strain>
    </source>
</reference>
<organism evidence="2 3">
    <name type="scientific">Massilia litorea</name>
    <dbReference type="NCBI Taxonomy" id="2769491"/>
    <lineage>
        <taxon>Bacteria</taxon>
        <taxon>Pseudomonadati</taxon>
        <taxon>Pseudomonadota</taxon>
        <taxon>Betaproteobacteria</taxon>
        <taxon>Burkholderiales</taxon>
        <taxon>Oxalobacteraceae</taxon>
        <taxon>Telluria group</taxon>
        <taxon>Massilia</taxon>
    </lineage>
</organism>